<evidence type="ECO:0000313" key="2">
    <source>
        <dbReference type="Proteomes" id="UP001501319"/>
    </source>
</evidence>
<keyword evidence="2" id="KW-1185">Reference proteome</keyword>
<reference evidence="1 2" key="1">
    <citation type="journal article" date="2019" name="Int. J. Syst. Evol. Microbiol.">
        <title>The Global Catalogue of Microorganisms (GCM) 10K type strain sequencing project: providing services to taxonomists for standard genome sequencing and annotation.</title>
        <authorList>
            <consortium name="The Broad Institute Genomics Platform"/>
            <consortium name="The Broad Institute Genome Sequencing Center for Infectious Disease"/>
            <person name="Wu L."/>
            <person name="Ma J."/>
        </authorList>
    </citation>
    <scope>NUCLEOTIDE SEQUENCE [LARGE SCALE GENOMIC DNA]</scope>
    <source>
        <strain evidence="1 2">JCM 14306</strain>
    </source>
</reference>
<proteinExistence type="predicted"/>
<protein>
    <submittedName>
        <fullName evidence="1">Uncharacterized protein</fullName>
    </submittedName>
</protein>
<evidence type="ECO:0000313" key="1">
    <source>
        <dbReference type="EMBL" id="GAA1621751.1"/>
    </source>
</evidence>
<sequence>MTLLAPSPAAARSTAAASTADAAPAYLAPEPAERVLTVFTAEVVETRGMLARIAVLLNPYDVRELKLCLETCTLRVVVEGAGFDAGRVAARLDKVIGVLDVTYS</sequence>
<dbReference type="Proteomes" id="UP001501319">
    <property type="component" value="Unassembled WGS sequence"/>
</dbReference>
<accession>A0ABN2EXW2</accession>
<gene>
    <name evidence="1" type="ORF">GCM10009744_06150</name>
</gene>
<dbReference type="EMBL" id="BAAANE010000002">
    <property type="protein sequence ID" value="GAA1621751.1"/>
    <property type="molecule type" value="Genomic_DNA"/>
</dbReference>
<comment type="caution">
    <text evidence="1">The sequence shown here is derived from an EMBL/GenBank/DDBJ whole genome shotgun (WGS) entry which is preliminary data.</text>
</comment>
<organism evidence="1 2">
    <name type="scientific">Kribbella alba</name>
    <dbReference type="NCBI Taxonomy" id="190197"/>
    <lineage>
        <taxon>Bacteria</taxon>
        <taxon>Bacillati</taxon>
        <taxon>Actinomycetota</taxon>
        <taxon>Actinomycetes</taxon>
        <taxon>Propionibacteriales</taxon>
        <taxon>Kribbellaceae</taxon>
        <taxon>Kribbella</taxon>
    </lineage>
</organism>
<dbReference type="RefSeq" id="WP_344108406.1">
    <property type="nucleotide sequence ID" value="NZ_BAAANE010000002.1"/>
</dbReference>
<name>A0ABN2EXW2_9ACTN</name>